<evidence type="ECO:0000313" key="6">
    <source>
        <dbReference type="Proteomes" id="UP001447842"/>
    </source>
</evidence>
<dbReference type="PANTHER" id="PTHR43742">
    <property type="entry name" value="TRIMETHYLAMINE-N-OXIDE REDUCTASE"/>
    <property type="match status" value="1"/>
</dbReference>
<protein>
    <submittedName>
        <fullName evidence="5">Molybdopterin-dependent oxidoreductase</fullName>
    </submittedName>
</protein>
<dbReference type="RefSeq" id="WP_345973165.1">
    <property type="nucleotide sequence ID" value="NZ_CP147920.1"/>
</dbReference>
<dbReference type="PANTHER" id="PTHR43742:SF6">
    <property type="entry name" value="OXIDOREDUCTASE YYAE-RELATED"/>
    <property type="match status" value="1"/>
</dbReference>
<dbReference type="InterPro" id="IPR006963">
    <property type="entry name" value="Mopterin_OxRdtase_4Fe-4S_dom"/>
</dbReference>
<name>A0ABZ3HDJ0_9BACT</name>
<dbReference type="InterPro" id="IPR006656">
    <property type="entry name" value="Mopterin_OxRdtase"/>
</dbReference>
<dbReference type="Proteomes" id="UP001447842">
    <property type="component" value="Chromosome"/>
</dbReference>
<reference evidence="5 6" key="1">
    <citation type="submission" date="2024-03" db="EMBL/GenBank/DDBJ databases">
        <title>Sulfurimonas sp. HSL3-1.</title>
        <authorList>
            <person name="Wang S."/>
        </authorList>
    </citation>
    <scope>NUCLEOTIDE SEQUENCE [LARGE SCALE GENOMIC DNA]</scope>
    <source>
        <strain evidence="5 6">HSL3-1</strain>
    </source>
</reference>
<feature type="domain" description="4Fe-4S Mo/W bis-MGD-type" evidence="4">
    <location>
        <begin position="1"/>
        <end position="49"/>
    </location>
</feature>
<organism evidence="5 6">
    <name type="scientific">Sulfurimonas diazotrophicus</name>
    <dbReference type="NCBI Taxonomy" id="3131939"/>
    <lineage>
        <taxon>Bacteria</taxon>
        <taxon>Pseudomonadati</taxon>
        <taxon>Campylobacterota</taxon>
        <taxon>Epsilonproteobacteria</taxon>
        <taxon>Campylobacterales</taxon>
        <taxon>Sulfurimonadaceae</taxon>
        <taxon>Sulfurimonas</taxon>
    </lineage>
</organism>
<keyword evidence="6" id="KW-1185">Reference proteome</keyword>
<keyword evidence="1" id="KW-0479">Metal-binding</keyword>
<dbReference type="Gene3D" id="3.40.228.10">
    <property type="entry name" value="Dimethylsulfoxide Reductase, domain 2"/>
    <property type="match status" value="1"/>
</dbReference>
<gene>
    <name evidence="5" type="ORF">WCY31_03650</name>
</gene>
<dbReference type="EMBL" id="CP147920">
    <property type="protein sequence ID" value="XAU15801.1"/>
    <property type="molecule type" value="Genomic_DNA"/>
</dbReference>
<evidence type="ECO:0000256" key="1">
    <source>
        <dbReference type="ARBA" id="ARBA00022723"/>
    </source>
</evidence>
<keyword evidence="2" id="KW-0408">Iron</keyword>
<dbReference type="InterPro" id="IPR050612">
    <property type="entry name" value="Prok_Mopterin_Oxidored"/>
</dbReference>
<dbReference type="Gene3D" id="3.30.2070.10">
    <property type="entry name" value="Formate dehydrogenase/DMSO reductase"/>
    <property type="match status" value="1"/>
</dbReference>
<dbReference type="Gene3D" id="3.40.50.740">
    <property type="match status" value="1"/>
</dbReference>
<dbReference type="Pfam" id="PF00384">
    <property type="entry name" value="Molybdopterin"/>
    <property type="match status" value="1"/>
</dbReference>
<evidence type="ECO:0000313" key="5">
    <source>
        <dbReference type="EMBL" id="XAU15801.1"/>
    </source>
</evidence>
<keyword evidence="3" id="KW-0411">Iron-sulfur</keyword>
<evidence type="ECO:0000256" key="2">
    <source>
        <dbReference type="ARBA" id="ARBA00023004"/>
    </source>
</evidence>
<dbReference type="SMART" id="SM00926">
    <property type="entry name" value="Molybdop_Fe4S4"/>
    <property type="match status" value="1"/>
</dbReference>
<sequence>MQKKTACPLDCYDACSVIVDAGKLKGDKLHPYTHGYLCPHLNHFKKRERIAEPKLRGEVVSMETALAHLETLVRDAREGNGILHYRSSGNFGLMQGVTDHFFASVGAALTKGSLCDGAGEAGVVEGRGANRALPPEQIAEADVVMVWGRNVPVTNSHLLPFLKGKELIVVDPVRTAFAESADIHIQLKPGGDLYFAMLLARFIVIEGMYDAEYLAEHGEAFEEYYELTQTVRIKAALDSIGLGLGDIGRVLERLKGKKVAILVGTGVQKYRHGDEVLRAIDAIGTLLGLFGKPGCGVSFLGSSSSGIPSPFAAARRFESKAAAAFSDYDLVFVQGANPVAQMPDTRRVVDSLSKAGHVVYFGLYENETSAMAELVIPAKTFLEKRDVRTAYGHNAMLEMPECETGETGISEYALCTALCTAFDVPLESEAYYLEHFLACGEAKDDKTLVKGREALPYAEGFDTDDGQFLFLEEYDFDFDMEEDYFLVSPKSPRSLNSQFDRESRVFMHPECGFEEGASVRLVSEQGSLELPLAYDDRLLADCVLVYAGTPGVNNLTTSLRSFAGENACYQANKIKVEAC</sequence>
<evidence type="ECO:0000259" key="4">
    <source>
        <dbReference type="SMART" id="SM00926"/>
    </source>
</evidence>
<proteinExistence type="predicted"/>
<evidence type="ECO:0000256" key="3">
    <source>
        <dbReference type="ARBA" id="ARBA00023014"/>
    </source>
</evidence>
<dbReference type="SUPFAM" id="SSF53706">
    <property type="entry name" value="Formate dehydrogenase/DMSO reductase, domains 1-3"/>
    <property type="match status" value="1"/>
</dbReference>
<accession>A0ABZ3HDJ0</accession>